<keyword evidence="2" id="KW-1185">Reference proteome</keyword>
<proteinExistence type="predicted"/>
<dbReference type="EMBL" id="JARPTC010000010">
    <property type="protein sequence ID" value="MDO7787103.1"/>
    <property type="molecule type" value="Genomic_DNA"/>
</dbReference>
<dbReference type="AlphaFoldDB" id="A0AAW7ZBM7"/>
<accession>A0AAW7ZBM7</accession>
<evidence type="ECO:0008006" key="3">
    <source>
        <dbReference type="Google" id="ProtNLM"/>
    </source>
</evidence>
<reference evidence="1" key="2">
    <citation type="submission" date="2023-03" db="EMBL/GenBank/DDBJ databases">
        <authorList>
            <person name="Zhang Z."/>
        </authorList>
    </citation>
    <scope>NUCLEOTIDE SEQUENCE</scope>
    <source>
        <strain evidence="1">DSA</strain>
    </source>
</reference>
<name>A0AAW7ZBM7_9FIRM</name>
<dbReference type="RefSeq" id="WP_304542243.1">
    <property type="nucleotide sequence ID" value="NZ_JARPTC010000010.1"/>
</dbReference>
<protein>
    <recommendedName>
        <fullName evidence="3">DUF465 domain-containing protein</fullName>
    </recommendedName>
</protein>
<dbReference type="Proteomes" id="UP001172911">
    <property type="component" value="Unassembled WGS sequence"/>
</dbReference>
<evidence type="ECO:0000313" key="2">
    <source>
        <dbReference type="Proteomes" id="UP001172911"/>
    </source>
</evidence>
<reference evidence="1" key="1">
    <citation type="journal article" date="2023" name="J. Hazard. Mater.">
        <title>Anaerobic biodegradation of pyrene and benzo[a]pyrene by a new sulfate-reducing Desulforamulus aquiferis strain DSA.</title>
        <authorList>
            <person name="Zhang Z."/>
            <person name="Sun J."/>
            <person name="Gong X."/>
            <person name="Wang C."/>
            <person name="Wang H."/>
        </authorList>
    </citation>
    <scope>NUCLEOTIDE SEQUENCE</scope>
    <source>
        <strain evidence="1">DSA</strain>
    </source>
</reference>
<organism evidence="1 2">
    <name type="scientific">Desulforamulus aquiferis</name>
    <dbReference type="NCBI Taxonomy" id="1397668"/>
    <lineage>
        <taxon>Bacteria</taxon>
        <taxon>Bacillati</taxon>
        <taxon>Bacillota</taxon>
        <taxon>Clostridia</taxon>
        <taxon>Eubacteriales</taxon>
        <taxon>Peptococcaceae</taxon>
        <taxon>Desulforamulus</taxon>
    </lineage>
</organism>
<comment type="caution">
    <text evidence="1">The sequence shown here is derived from an EMBL/GenBank/DDBJ whole genome shotgun (WGS) entry which is preliminary data.</text>
</comment>
<sequence>MKTPHELRVAMELNAAEITELKLQLSENAYIIEEYPIMKECGFTIAKDQRALRSKIKELQYLQLWLMSHLEQMGEEL</sequence>
<gene>
    <name evidence="1" type="ORF">P6N53_07725</name>
</gene>
<evidence type="ECO:0000313" key="1">
    <source>
        <dbReference type="EMBL" id="MDO7787103.1"/>
    </source>
</evidence>